<reference evidence="2 3" key="1">
    <citation type="submission" date="2019-03" db="EMBL/GenBank/DDBJ databases">
        <title>Freshwater and sediment microbial communities from various areas in North America, analyzing microbe dynamics in response to fracking.</title>
        <authorList>
            <person name="Lamendella R."/>
        </authorList>
    </citation>
    <scope>NUCLEOTIDE SEQUENCE [LARGE SCALE GENOMIC DNA]</scope>
    <source>
        <strain evidence="2 3">114D</strain>
    </source>
</reference>
<sequence>MCIKKKAAPGRGSGSNSKGQFKDSQKIVVKRRFLGDYAALLEVYYSDGGKQYRTEVFTKELEILENETEFKAFIGGIIAAQKCRRANA</sequence>
<gene>
    <name evidence="2" type="ORF">DET52_106201</name>
</gene>
<protein>
    <submittedName>
        <fullName evidence="2">Uncharacterized protein</fullName>
    </submittedName>
</protein>
<accession>A0A4V3BXS5</accession>
<dbReference type="RefSeq" id="WP_133465528.1">
    <property type="nucleotide sequence ID" value="NZ_SNWI01000006.1"/>
</dbReference>
<evidence type="ECO:0000313" key="3">
    <source>
        <dbReference type="Proteomes" id="UP000294848"/>
    </source>
</evidence>
<proteinExistence type="predicted"/>
<feature type="region of interest" description="Disordered" evidence="1">
    <location>
        <begin position="1"/>
        <end position="23"/>
    </location>
</feature>
<organism evidence="2 3">
    <name type="scientific">Sunxiuqinia elliptica</name>
    <dbReference type="NCBI Taxonomy" id="655355"/>
    <lineage>
        <taxon>Bacteria</taxon>
        <taxon>Pseudomonadati</taxon>
        <taxon>Bacteroidota</taxon>
        <taxon>Bacteroidia</taxon>
        <taxon>Marinilabiliales</taxon>
        <taxon>Prolixibacteraceae</taxon>
        <taxon>Sunxiuqinia</taxon>
    </lineage>
</organism>
<name>A0A4V3BXS5_9BACT</name>
<dbReference type="AlphaFoldDB" id="A0A4V3BXS5"/>
<comment type="caution">
    <text evidence="2">The sequence shown here is derived from an EMBL/GenBank/DDBJ whole genome shotgun (WGS) entry which is preliminary data.</text>
</comment>
<dbReference type="EMBL" id="SNWI01000006">
    <property type="protein sequence ID" value="TDN99988.1"/>
    <property type="molecule type" value="Genomic_DNA"/>
</dbReference>
<dbReference type="Proteomes" id="UP000294848">
    <property type="component" value="Unassembled WGS sequence"/>
</dbReference>
<evidence type="ECO:0000256" key="1">
    <source>
        <dbReference type="SAM" id="MobiDB-lite"/>
    </source>
</evidence>
<evidence type="ECO:0000313" key="2">
    <source>
        <dbReference type="EMBL" id="TDN99988.1"/>
    </source>
</evidence>